<keyword evidence="4 7" id="KW-0812">Transmembrane</keyword>
<feature type="transmembrane region" description="Helical" evidence="7">
    <location>
        <begin position="56"/>
        <end position="73"/>
    </location>
</feature>
<comment type="caution">
    <text evidence="8">The sequence shown here is derived from an EMBL/GenBank/DDBJ whole genome shotgun (WGS) entry which is preliminary data.</text>
</comment>
<dbReference type="GO" id="GO:0005886">
    <property type="term" value="C:plasma membrane"/>
    <property type="evidence" value="ECO:0007669"/>
    <property type="project" value="UniProtKB-SubCell"/>
</dbReference>
<evidence type="ECO:0000313" key="9">
    <source>
        <dbReference type="Proteomes" id="UP001152876"/>
    </source>
</evidence>
<evidence type="ECO:0000256" key="5">
    <source>
        <dbReference type="ARBA" id="ARBA00022989"/>
    </source>
</evidence>
<dbReference type="PANTHER" id="PTHR30106">
    <property type="entry name" value="INNER MEMBRANE PROTEIN YEIH-RELATED"/>
    <property type="match status" value="1"/>
</dbReference>
<keyword evidence="5 7" id="KW-1133">Transmembrane helix</keyword>
<feature type="transmembrane region" description="Helical" evidence="7">
    <location>
        <begin position="132"/>
        <end position="158"/>
    </location>
</feature>
<feature type="transmembrane region" description="Helical" evidence="7">
    <location>
        <begin position="198"/>
        <end position="215"/>
    </location>
</feature>
<organism evidence="8 9">
    <name type="scientific">Hydrogenophaga taeniospiralis CCUG 15921</name>
    <dbReference type="NCBI Taxonomy" id="1281780"/>
    <lineage>
        <taxon>Bacteria</taxon>
        <taxon>Pseudomonadati</taxon>
        <taxon>Pseudomonadota</taxon>
        <taxon>Betaproteobacteria</taxon>
        <taxon>Burkholderiales</taxon>
        <taxon>Comamonadaceae</taxon>
        <taxon>Hydrogenophaga</taxon>
    </lineage>
</organism>
<evidence type="ECO:0000313" key="8">
    <source>
        <dbReference type="EMBL" id="MDG5977115.1"/>
    </source>
</evidence>
<evidence type="ECO:0000256" key="7">
    <source>
        <dbReference type="SAM" id="Phobius"/>
    </source>
</evidence>
<evidence type="ECO:0000256" key="6">
    <source>
        <dbReference type="ARBA" id="ARBA00023136"/>
    </source>
</evidence>
<evidence type="ECO:0000256" key="3">
    <source>
        <dbReference type="ARBA" id="ARBA00022475"/>
    </source>
</evidence>
<evidence type="ECO:0000256" key="1">
    <source>
        <dbReference type="ARBA" id="ARBA00004651"/>
    </source>
</evidence>
<accession>A0A9X4NZ92</accession>
<dbReference type="InterPro" id="IPR018383">
    <property type="entry name" value="UPF0324_pro"/>
</dbReference>
<feature type="transmembrane region" description="Helical" evidence="7">
    <location>
        <begin position="227"/>
        <end position="251"/>
    </location>
</feature>
<name>A0A9X4NZ92_9BURK</name>
<evidence type="ECO:0008006" key="10">
    <source>
        <dbReference type="Google" id="ProtNLM"/>
    </source>
</evidence>
<evidence type="ECO:0000256" key="4">
    <source>
        <dbReference type="ARBA" id="ARBA00022692"/>
    </source>
</evidence>
<feature type="transmembrane region" description="Helical" evidence="7">
    <location>
        <begin position="360"/>
        <end position="381"/>
    </location>
</feature>
<keyword evidence="3" id="KW-1003">Cell membrane</keyword>
<dbReference type="Proteomes" id="UP001152876">
    <property type="component" value="Unassembled WGS sequence"/>
</dbReference>
<feature type="transmembrane region" description="Helical" evidence="7">
    <location>
        <begin position="263"/>
        <end position="280"/>
    </location>
</feature>
<keyword evidence="6 7" id="KW-0472">Membrane</keyword>
<evidence type="ECO:0000256" key="2">
    <source>
        <dbReference type="ARBA" id="ARBA00007977"/>
    </source>
</evidence>
<dbReference type="Pfam" id="PF03601">
    <property type="entry name" value="Cons_hypoth698"/>
    <property type="match status" value="1"/>
</dbReference>
<dbReference type="PANTHER" id="PTHR30106:SF2">
    <property type="entry name" value="UPF0324 INNER MEMBRANE PROTEIN YEIH"/>
    <property type="match status" value="1"/>
</dbReference>
<gene>
    <name evidence="8" type="ORF">H010_17768</name>
</gene>
<sequence>MKHPRGASRHPLKGAALAVRQSRPGGALGWRRFMRSGWRSGTMETWNAHSSRLVELWPGVALCVVIALAAALVSNKHGGPPMLYGLLMGAAFHYQSHDPRTAPGVDACMRVVLRLGIGLLGARITVGQIQSLGWATGLIVALAVISTVLCGVLAARWLRLSWSMGLLAGGATAICGAAAALAIAAVLPKDEHRESNTLSAVVLATVLSTVAMLLYPLVASALGLPPLWAGVFLGGTIHDVAQVVVAGYSLGQEAGDTASIVKLLRVGLLVVVVMAISVVVRKRPSQTAAVPPTRRFKLPVPGFLVLFVGLVGVHSAGWMSTSLQLSLGESSRACLMVGVTALGMKTSLGGLARTGWRPTVLMLATSLWIALFVLGAIEVAMQL</sequence>
<feature type="transmembrane region" description="Helical" evidence="7">
    <location>
        <begin position="333"/>
        <end position="354"/>
    </location>
</feature>
<comment type="subcellular location">
    <subcellularLocation>
        <location evidence="1">Cell membrane</location>
        <topology evidence="1">Multi-pass membrane protein</topology>
    </subcellularLocation>
</comment>
<dbReference type="EMBL" id="AOGK01000017">
    <property type="protein sequence ID" value="MDG5977115.1"/>
    <property type="molecule type" value="Genomic_DNA"/>
</dbReference>
<keyword evidence="9" id="KW-1185">Reference proteome</keyword>
<protein>
    <recommendedName>
        <fullName evidence="10">Sulfate exporter family transporter</fullName>
    </recommendedName>
</protein>
<feature type="transmembrane region" description="Helical" evidence="7">
    <location>
        <begin position="300"/>
        <end position="321"/>
    </location>
</feature>
<reference evidence="8" key="1">
    <citation type="submission" date="2013-01" db="EMBL/GenBank/DDBJ databases">
        <title>Genome draft of Hydrogenophaga taeniospiralis 2K1.</title>
        <authorList>
            <person name="Gomila M."/>
            <person name="Lalucat J."/>
        </authorList>
    </citation>
    <scope>NUCLEOTIDE SEQUENCE</scope>
    <source>
        <strain evidence="8">CCUG 15921</strain>
    </source>
</reference>
<dbReference type="AlphaFoldDB" id="A0A9X4NZ92"/>
<feature type="transmembrane region" description="Helical" evidence="7">
    <location>
        <begin position="164"/>
        <end position="186"/>
    </location>
</feature>
<proteinExistence type="inferred from homology"/>
<comment type="similarity">
    <text evidence="2">Belongs to the UPF0324 family.</text>
</comment>